<gene>
    <name evidence="1" type="ORF">M9Y10_019069</name>
</gene>
<dbReference type="EMBL" id="JAPFFF010000027">
    <property type="protein sequence ID" value="KAK8848016.1"/>
    <property type="molecule type" value="Genomic_DNA"/>
</dbReference>
<dbReference type="Proteomes" id="UP001470230">
    <property type="component" value="Unassembled WGS sequence"/>
</dbReference>
<accession>A0ABR2HIG3</accession>
<evidence type="ECO:0000313" key="2">
    <source>
        <dbReference type="Proteomes" id="UP001470230"/>
    </source>
</evidence>
<reference evidence="1 2" key="1">
    <citation type="submission" date="2024-04" db="EMBL/GenBank/DDBJ databases">
        <title>Tritrichomonas musculus Genome.</title>
        <authorList>
            <person name="Alves-Ferreira E."/>
            <person name="Grigg M."/>
            <person name="Lorenzi H."/>
            <person name="Galac M."/>
        </authorList>
    </citation>
    <scope>NUCLEOTIDE SEQUENCE [LARGE SCALE GENOMIC DNA]</scope>
    <source>
        <strain evidence="1 2">EAF2021</strain>
    </source>
</reference>
<sequence>MMSVILSFGTSEEGFECVENGEFLKYQTHHETQYGLAPLIEEYDFEKNCYICKNSWEDKAERFFFTESAAHWVKFTRVYIDKESIKDKNYPLFKPNVTKFFGNIQNKKKKNSF</sequence>
<organism evidence="1 2">
    <name type="scientific">Tritrichomonas musculus</name>
    <dbReference type="NCBI Taxonomy" id="1915356"/>
    <lineage>
        <taxon>Eukaryota</taxon>
        <taxon>Metamonada</taxon>
        <taxon>Parabasalia</taxon>
        <taxon>Tritrichomonadida</taxon>
        <taxon>Tritrichomonadidae</taxon>
        <taxon>Tritrichomonas</taxon>
    </lineage>
</organism>
<keyword evidence="2" id="KW-1185">Reference proteome</keyword>
<evidence type="ECO:0000313" key="1">
    <source>
        <dbReference type="EMBL" id="KAK8848016.1"/>
    </source>
</evidence>
<proteinExistence type="predicted"/>
<comment type="caution">
    <text evidence="1">The sequence shown here is derived from an EMBL/GenBank/DDBJ whole genome shotgun (WGS) entry which is preliminary data.</text>
</comment>
<name>A0ABR2HIG3_9EUKA</name>
<protein>
    <submittedName>
        <fullName evidence="1">Uncharacterized protein</fullName>
    </submittedName>
</protein>